<evidence type="ECO:0000256" key="2">
    <source>
        <dbReference type="SAM" id="Phobius"/>
    </source>
</evidence>
<keyword evidence="3" id="KW-1185">Reference proteome</keyword>
<evidence type="ECO:0000313" key="3">
    <source>
        <dbReference type="Proteomes" id="UP000694846"/>
    </source>
</evidence>
<organism evidence="3 4">
    <name type="scientific">Sipha flava</name>
    <name type="common">yellow sugarcane aphid</name>
    <dbReference type="NCBI Taxonomy" id="143950"/>
    <lineage>
        <taxon>Eukaryota</taxon>
        <taxon>Metazoa</taxon>
        <taxon>Ecdysozoa</taxon>
        <taxon>Arthropoda</taxon>
        <taxon>Hexapoda</taxon>
        <taxon>Insecta</taxon>
        <taxon>Pterygota</taxon>
        <taxon>Neoptera</taxon>
        <taxon>Paraneoptera</taxon>
        <taxon>Hemiptera</taxon>
        <taxon>Sternorrhyncha</taxon>
        <taxon>Aphidomorpha</taxon>
        <taxon>Aphidoidea</taxon>
        <taxon>Aphididae</taxon>
        <taxon>Sipha</taxon>
    </lineage>
</organism>
<dbReference type="Gene3D" id="2.70.220.10">
    <property type="entry name" value="Ganglioside GM2 activator"/>
    <property type="match status" value="1"/>
</dbReference>
<dbReference type="InterPro" id="IPR036846">
    <property type="entry name" value="GM2-AP_sf"/>
</dbReference>
<dbReference type="OrthoDB" id="6609212at2759"/>
<reference evidence="4" key="1">
    <citation type="submission" date="2025-08" db="UniProtKB">
        <authorList>
            <consortium name="RefSeq"/>
        </authorList>
    </citation>
    <scope>IDENTIFICATION</scope>
    <source>
        <tissue evidence="4">Whole body</tissue>
    </source>
</reference>
<keyword evidence="1" id="KW-0732">Signal</keyword>
<dbReference type="AlphaFoldDB" id="A0A8B8G9A1"/>
<accession>A0A8B8G9A1</accession>
<name>A0A8B8G9A1_9HEMI</name>
<keyword evidence="2" id="KW-0812">Transmembrane</keyword>
<evidence type="ECO:0000313" key="4">
    <source>
        <dbReference type="RefSeq" id="XP_025419794.1"/>
    </source>
</evidence>
<dbReference type="RefSeq" id="XP_025419794.1">
    <property type="nucleotide sequence ID" value="XM_025564009.1"/>
</dbReference>
<protein>
    <submittedName>
        <fullName evidence="4">Uncharacterized protein LOC112690089 isoform X1</fullName>
    </submittedName>
</protein>
<proteinExistence type="predicted"/>
<gene>
    <name evidence="4" type="primary">LOC112690089</name>
</gene>
<dbReference type="Proteomes" id="UP000694846">
    <property type="component" value="Unplaced"/>
</dbReference>
<sequence>MKIIQMCRVEKLIMKYIFVIICAVVFHDDLGVNSQKFFPNLPVGDFRIEYKAFIRCQIKTNNDIRLNLYLSKKSANTTEIRGNVTIGKPIDDSWTANAIFAIKDSIGGWKDNAHIFKFEKACTTIKNFLGKEWKLALNSFGAENTNCPLLPGVYVGKGKYELTNFISNSNFPKIFFYGTYKVRFFLTDKNNIEHGCGSVVVEVKRPWETD</sequence>
<keyword evidence="2" id="KW-0472">Membrane</keyword>
<keyword evidence="2" id="KW-1133">Transmembrane helix</keyword>
<dbReference type="GeneID" id="112690089"/>
<evidence type="ECO:0000256" key="1">
    <source>
        <dbReference type="ARBA" id="ARBA00022729"/>
    </source>
</evidence>
<feature type="transmembrane region" description="Helical" evidence="2">
    <location>
        <begin position="12"/>
        <end position="30"/>
    </location>
</feature>